<comment type="caution">
    <text evidence="3">The sequence shown here is derived from an EMBL/GenBank/DDBJ whole genome shotgun (WGS) entry which is preliminary data.</text>
</comment>
<evidence type="ECO:0000313" key="4">
    <source>
        <dbReference type="Proteomes" id="UP000240542"/>
    </source>
</evidence>
<feature type="domain" description="Peptidase C39-like" evidence="2">
    <location>
        <begin position="62"/>
        <end position="187"/>
    </location>
</feature>
<proteinExistence type="predicted"/>
<dbReference type="Proteomes" id="UP000240542">
    <property type="component" value="Unassembled WGS sequence"/>
</dbReference>
<organism evidence="3 4">
    <name type="scientific">Murinocardiopsis flavida</name>
    <dbReference type="NCBI Taxonomy" id="645275"/>
    <lineage>
        <taxon>Bacteria</taxon>
        <taxon>Bacillati</taxon>
        <taxon>Actinomycetota</taxon>
        <taxon>Actinomycetes</taxon>
        <taxon>Streptosporangiales</taxon>
        <taxon>Nocardiopsidaceae</taxon>
        <taxon>Murinocardiopsis</taxon>
    </lineage>
</organism>
<evidence type="ECO:0000313" key="3">
    <source>
        <dbReference type="EMBL" id="PSK95881.1"/>
    </source>
</evidence>
<evidence type="ECO:0000259" key="2">
    <source>
        <dbReference type="Pfam" id="PF13529"/>
    </source>
</evidence>
<dbReference type="Pfam" id="PF13529">
    <property type="entry name" value="Peptidase_C39_2"/>
    <property type="match status" value="1"/>
</dbReference>
<dbReference type="EMBL" id="PYGA01000013">
    <property type="protein sequence ID" value="PSK95881.1"/>
    <property type="molecule type" value="Genomic_DNA"/>
</dbReference>
<dbReference type="InterPro" id="IPR039564">
    <property type="entry name" value="Peptidase_C39-like"/>
</dbReference>
<dbReference type="Gene3D" id="3.90.70.10">
    <property type="entry name" value="Cysteine proteinases"/>
    <property type="match status" value="1"/>
</dbReference>
<sequence length="217" mass="23057">MYRFRLIIGAAATVGMLAAGAAPAAAEPAVQMTPLAPADASAEAAPKAAAPQKGAVTHKAWKQQRGNWCVPTSVQLSLRTFGVKVTQSTLAEKMKTEGPGTSGKNASVVYNSYLSSKGYKQTWANGQDASVLMDRVAYDVGVLKKAVPLGVWGKEASWIKAENNFGHAISVRGYDKSKKTFIIWDPADAKYGGHHTVSAKNLAKASQKNGLFYVSKK</sequence>
<feature type="signal peptide" evidence="1">
    <location>
        <begin position="1"/>
        <end position="21"/>
    </location>
</feature>
<protein>
    <submittedName>
        <fullName evidence="3">Peptidase C39-like protein</fullName>
    </submittedName>
</protein>
<gene>
    <name evidence="3" type="ORF">CLV63_11344</name>
</gene>
<keyword evidence="1" id="KW-0732">Signal</keyword>
<reference evidence="3 4" key="1">
    <citation type="submission" date="2018-03" db="EMBL/GenBank/DDBJ databases">
        <title>Genomic Encyclopedia of Archaeal and Bacterial Type Strains, Phase II (KMG-II): from individual species to whole genera.</title>
        <authorList>
            <person name="Goeker M."/>
        </authorList>
    </citation>
    <scope>NUCLEOTIDE SEQUENCE [LARGE SCALE GENOMIC DNA]</scope>
    <source>
        <strain evidence="3 4">DSM 45312</strain>
    </source>
</reference>
<dbReference type="AlphaFoldDB" id="A0A2P8DF81"/>
<name>A0A2P8DF81_9ACTN</name>
<feature type="chain" id="PRO_5015183356" evidence="1">
    <location>
        <begin position="22"/>
        <end position="217"/>
    </location>
</feature>
<accession>A0A2P8DF81</accession>
<evidence type="ECO:0000256" key="1">
    <source>
        <dbReference type="SAM" id="SignalP"/>
    </source>
</evidence>
<keyword evidence="4" id="KW-1185">Reference proteome</keyword>